<keyword evidence="1" id="KW-1133">Transmembrane helix</keyword>
<sequence>MSVIPVETGCQIHKMLDSLTLSVETALFVAPTLYCLHLNQSRASVLGFTSRPGHTERKNKRNNLFLSALYILFFFVQIHPERAGRG</sequence>
<dbReference type="Proteomes" id="UP000095284">
    <property type="component" value="Unplaced"/>
</dbReference>
<keyword evidence="1" id="KW-0812">Transmembrane</keyword>
<evidence type="ECO:0000313" key="3">
    <source>
        <dbReference type="WBParaSite" id="BXY_0003000.1"/>
    </source>
</evidence>
<proteinExistence type="predicted"/>
<dbReference type="WBParaSite" id="BXY_0003000.1">
    <property type="protein sequence ID" value="BXY_0003000.1"/>
    <property type="gene ID" value="BXY_0003000"/>
</dbReference>
<accession>A0A1I7RH53</accession>
<name>A0A1I7RH53_BURXY</name>
<dbReference type="AlphaFoldDB" id="A0A1I7RH53"/>
<feature type="transmembrane region" description="Helical" evidence="1">
    <location>
        <begin position="64"/>
        <end position="80"/>
    </location>
</feature>
<organism evidence="2 3">
    <name type="scientific">Bursaphelenchus xylophilus</name>
    <name type="common">Pinewood nematode worm</name>
    <name type="synonym">Aphelenchoides xylophilus</name>
    <dbReference type="NCBI Taxonomy" id="6326"/>
    <lineage>
        <taxon>Eukaryota</taxon>
        <taxon>Metazoa</taxon>
        <taxon>Ecdysozoa</taxon>
        <taxon>Nematoda</taxon>
        <taxon>Chromadorea</taxon>
        <taxon>Rhabditida</taxon>
        <taxon>Tylenchina</taxon>
        <taxon>Tylenchomorpha</taxon>
        <taxon>Aphelenchoidea</taxon>
        <taxon>Aphelenchoididae</taxon>
        <taxon>Bursaphelenchus</taxon>
    </lineage>
</organism>
<protein>
    <submittedName>
        <fullName evidence="3">Secreted protein</fullName>
    </submittedName>
</protein>
<reference evidence="3" key="1">
    <citation type="submission" date="2016-11" db="UniProtKB">
        <authorList>
            <consortium name="WormBaseParasite"/>
        </authorList>
    </citation>
    <scope>IDENTIFICATION</scope>
</reference>
<evidence type="ECO:0000256" key="1">
    <source>
        <dbReference type="SAM" id="Phobius"/>
    </source>
</evidence>
<evidence type="ECO:0000313" key="2">
    <source>
        <dbReference type="Proteomes" id="UP000095284"/>
    </source>
</evidence>
<keyword evidence="1" id="KW-0472">Membrane</keyword>